<dbReference type="CDD" id="cd02440">
    <property type="entry name" value="AdoMet_MTases"/>
    <property type="match status" value="1"/>
</dbReference>
<dbReference type="Proteomes" id="UP000178121">
    <property type="component" value="Unassembled WGS sequence"/>
</dbReference>
<dbReference type="InterPro" id="IPR029063">
    <property type="entry name" value="SAM-dependent_MTases_sf"/>
</dbReference>
<protein>
    <recommendedName>
        <fullName evidence="2">Methyltransferase domain-containing protein</fullName>
    </recommendedName>
</protein>
<feature type="domain" description="Methyltransferase" evidence="2">
    <location>
        <begin position="70"/>
        <end position="164"/>
    </location>
</feature>
<dbReference type="InterPro" id="IPR041698">
    <property type="entry name" value="Methyltransf_25"/>
</dbReference>
<reference evidence="3 4" key="1">
    <citation type="journal article" date="2016" name="Nat. Commun.">
        <title>Thousands of microbial genomes shed light on interconnected biogeochemical processes in an aquifer system.</title>
        <authorList>
            <person name="Anantharaman K."/>
            <person name="Brown C.T."/>
            <person name="Hug L.A."/>
            <person name="Sharon I."/>
            <person name="Castelle C.J."/>
            <person name="Probst A.J."/>
            <person name="Thomas B.C."/>
            <person name="Singh A."/>
            <person name="Wilkins M.J."/>
            <person name="Karaoz U."/>
            <person name="Brodie E.L."/>
            <person name="Williams K.H."/>
            <person name="Hubbard S.S."/>
            <person name="Banfield J.F."/>
        </authorList>
    </citation>
    <scope>NUCLEOTIDE SEQUENCE [LARGE SCALE GENOMIC DNA]</scope>
</reference>
<evidence type="ECO:0000256" key="1">
    <source>
        <dbReference type="SAM" id="MobiDB-lite"/>
    </source>
</evidence>
<dbReference type="AlphaFoldDB" id="A0A1G2MAM5"/>
<gene>
    <name evidence="3" type="ORF">A2849_01900</name>
</gene>
<dbReference type="Gene3D" id="3.40.50.150">
    <property type="entry name" value="Vaccinia Virus protein VP39"/>
    <property type="match status" value="1"/>
</dbReference>
<comment type="caution">
    <text evidence="3">The sequence shown here is derived from an EMBL/GenBank/DDBJ whole genome shotgun (WGS) entry which is preliminary data.</text>
</comment>
<dbReference type="EMBL" id="MHRI01000018">
    <property type="protein sequence ID" value="OHA20918.1"/>
    <property type="molecule type" value="Genomic_DNA"/>
</dbReference>
<proteinExistence type="predicted"/>
<organism evidence="3 4">
    <name type="scientific">Candidatus Taylorbacteria bacterium RIFCSPHIGHO2_01_FULL_51_15</name>
    <dbReference type="NCBI Taxonomy" id="1802304"/>
    <lineage>
        <taxon>Bacteria</taxon>
        <taxon>Candidatus Tayloriibacteriota</taxon>
    </lineage>
</organism>
<evidence type="ECO:0000259" key="2">
    <source>
        <dbReference type="Pfam" id="PF13649"/>
    </source>
</evidence>
<name>A0A1G2MAM5_9BACT</name>
<evidence type="ECO:0000313" key="4">
    <source>
        <dbReference type="Proteomes" id="UP000178121"/>
    </source>
</evidence>
<sequence>MRRQKGTQPPPRRKRRPKKNYGFWNKEYKKGARGGAHLTLSTAPSEDLVKFTRWLSREYNGSYLSPSDSILDVGCGNGRNLIYLAKEFKTRGMGLDISKEAIAQAQKAAAILPLKFEVRSLAEPLSLPDASQALVLDMMASHFLQAEGRAKLLQEIARVLVPGGWLFFKTFLLEEDEHARKFLRDHPGSEPGSYIHPTFGGEEHVFTVEEIEKELTPHFFIHRMIKSHAHRKDGRAFKRRSISVYAQKQ</sequence>
<dbReference type="Pfam" id="PF13649">
    <property type="entry name" value="Methyltransf_25"/>
    <property type="match status" value="1"/>
</dbReference>
<dbReference type="PANTHER" id="PTHR43591:SF24">
    <property type="entry name" value="2-METHOXY-6-POLYPRENYL-1,4-BENZOQUINOL METHYLASE, MITOCHONDRIAL"/>
    <property type="match status" value="1"/>
</dbReference>
<evidence type="ECO:0000313" key="3">
    <source>
        <dbReference type="EMBL" id="OHA20918.1"/>
    </source>
</evidence>
<dbReference type="SUPFAM" id="SSF53335">
    <property type="entry name" value="S-adenosyl-L-methionine-dependent methyltransferases"/>
    <property type="match status" value="1"/>
</dbReference>
<feature type="compositionally biased region" description="Basic residues" evidence="1">
    <location>
        <begin position="1"/>
        <end position="19"/>
    </location>
</feature>
<feature type="region of interest" description="Disordered" evidence="1">
    <location>
        <begin position="1"/>
        <end position="20"/>
    </location>
</feature>
<dbReference type="PANTHER" id="PTHR43591">
    <property type="entry name" value="METHYLTRANSFERASE"/>
    <property type="match status" value="1"/>
</dbReference>
<dbReference type="GO" id="GO:0008168">
    <property type="term" value="F:methyltransferase activity"/>
    <property type="evidence" value="ECO:0007669"/>
    <property type="project" value="TreeGrafter"/>
</dbReference>
<accession>A0A1G2MAM5</accession>